<feature type="compositionally biased region" description="Polar residues" evidence="1">
    <location>
        <begin position="35"/>
        <end position="44"/>
    </location>
</feature>
<feature type="region of interest" description="Disordered" evidence="1">
    <location>
        <begin position="35"/>
        <end position="77"/>
    </location>
</feature>
<dbReference type="OrthoDB" id="5204810at2759"/>
<gene>
    <name evidence="2" type="ORF">VMCG_07863</name>
</gene>
<comment type="caution">
    <text evidence="2">The sequence shown here is derived from an EMBL/GenBank/DDBJ whole genome shotgun (WGS) entry which is preliminary data.</text>
</comment>
<name>A0A423W096_9PEZI</name>
<evidence type="ECO:0000256" key="1">
    <source>
        <dbReference type="SAM" id="MobiDB-lite"/>
    </source>
</evidence>
<dbReference type="AlphaFoldDB" id="A0A423W096"/>
<evidence type="ECO:0000313" key="2">
    <source>
        <dbReference type="EMBL" id="ROV96781.1"/>
    </source>
</evidence>
<keyword evidence="3" id="KW-1185">Reference proteome</keyword>
<reference evidence="2 3" key="1">
    <citation type="submission" date="2015-09" db="EMBL/GenBank/DDBJ databases">
        <title>Host preference determinants of Valsa canker pathogens revealed by comparative genomics.</title>
        <authorList>
            <person name="Yin Z."/>
            <person name="Huang L."/>
        </authorList>
    </citation>
    <scope>NUCLEOTIDE SEQUENCE [LARGE SCALE GENOMIC DNA]</scope>
    <source>
        <strain evidence="2 3">03-1</strain>
    </source>
</reference>
<dbReference type="Proteomes" id="UP000283895">
    <property type="component" value="Unassembled WGS sequence"/>
</dbReference>
<protein>
    <submittedName>
        <fullName evidence="2">Uncharacterized protein</fullName>
    </submittedName>
</protein>
<organism evidence="2 3">
    <name type="scientific">Cytospora schulzeri</name>
    <dbReference type="NCBI Taxonomy" id="448051"/>
    <lineage>
        <taxon>Eukaryota</taxon>
        <taxon>Fungi</taxon>
        <taxon>Dikarya</taxon>
        <taxon>Ascomycota</taxon>
        <taxon>Pezizomycotina</taxon>
        <taxon>Sordariomycetes</taxon>
        <taxon>Sordariomycetidae</taxon>
        <taxon>Diaporthales</taxon>
        <taxon>Cytosporaceae</taxon>
        <taxon>Cytospora</taxon>
    </lineage>
</organism>
<evidence type="ECO:0000313" key="3">
    <source>
        <dbReference type="Proteomes" id="UP000283895"/>
    </source>
</evidence>
<feature type="compositionally biased region" description="Basic and acidic residues" evidence="1">
    <location>
        <begin position="67"/>
        <end position="77"/>
    </location>
</feature>
<accession>A0A423W096</accession>
<dbReference type="EMBL" id="LKEA01000031">
    <property type="protein sequence ID" value="ROV96781.1"/>
    <property type="molecule type" value="Genomic_DNA"/>
</dbReference>
<proteinExistence type="predicted"/>
<sequence>MPNHQVAMPLPITPSRGRLQILTSQDFASLDATLSSKGLQSSPTPIYDVSPREWDVPAPPPPSPVSFRHEKMPGRRC</sequence>